<keyword evidence="5" id="KW-0406">Ion transport</keyword>
<evidence type="ECO:0000256" key="6">
    <source>
        <dbReference type="ARBA" id="ARBA00023136"/>
    </source>
</evidence>
<feature type="transmembrane region" description="Helical" evidence="8">
    <location>
        <begin position="399"/>
        <end position="420"/>
    </location>
</feature>
<gene>
    <name evidence="9" type="ORF">WDS16_19635</name>
</gene>
<dbReference type="RefSeq" id="WP_338886991.1">
    <property type="nucleotide sequence ID" value="NZ_CP147846.1"/>
</dbReference>
<dbReference type="CDD" id="cd01031">
    <property type="entry name" value="EriC"/>
    <property type="match status" value="1"/>
</dbReference>
<sequence length="437" mass="44286">MNRGTRARTAGSPEALGLWRLCAVASICGVVIGFVGGAFRWCLRQADELRLELLQWAHAAPAPALLIPIAITASGAGLAALIVKWTPLAAGSGIQHVEAVARGEAQSPPLRVIPAKFFGGLLSIGSGLVLGREGPTVHMGAAVGAEAGRRARLNSADSVSMQSSVAGAGLAVAFNAPIGGAVFVFEEVTKSFRMRTVLPTLIAVAVGTGCSRIINGDRPDFFVGGVDTPSIALLPYFVVFGLTAGILGVLYNKMILGSLEVAESFDDVPPTVRAVLIGAVVGALMTMDQAYAGGGDALVQSLIGGGNPAVAILVGFLAIRLITGPLSYASATPGGLFAPLLALGALWGALIAGITDAVVPELYTPSLPAMIVVGMAALFGAVVRAPITGIVIVMEMTAVTSVAVPMIAATAAAVLVAQLAGSPPIYDSLRHRMLGDG</sequence>
<feature type="transmembrane region" description="Helical" evidence="8">
    <location>
        <begin position="197"/>
        <end position="214"/>
    </location>
</feature>
<evidence type="ECO:0000256" key="1">
    <source>
        <dbReference type="ARBA" id="ARBA00004141"/>
    </source>
</evidence>
<keyword evidence="3 8" id="KW-0812">Transmembrane</keyword>
<reference evidence="9 10" key="1">
    <citation type="submission" date="2024-03" db="EMBL/GenBank/DDBJ databases">
        <title>Natural products discovery in diverse microorganisms through a two-stage MS feature dereplication strategy.</title>
        <authorList>
            <person name="Zhang R."/>
        </authorList>
    </citation>
    <scope>NUCLEOTIDE SEQUENCE [LARGE SCALE GENOMIC DNA]</scope>
    <source>
        <strain evidence="9 10">18930</strain>
    </source>
</reference>
<comment type="subcellular location">
    <subcellularLocation>
        <location evidence="1">Membrane</location>
        <topology evidence="1">Multi-pass membrane protein</topology>
    </subcellularLocation>
</comment>
<feature type="transmembrane region" description="Helical" evidence="8">
    <location>
        <begin position="165"/>
        <end position="185"/>
    </location>
</feature>
<feature type="transmembrane region" description="Helical" evidence="8">
    <location>
        <begin position="367"/>
        <end position="387"/>
    </location>
</feature>
<feature type="transmembrane region" description="Helical" evidence="8">
    <location>
        <begin position="234"/>
        <end position="251"/>
    </location>
</feature>
<keyword evidence="10" id="KW-1185">Reference proteome</keyword>
<protein>
    <submittedName>
        <fullName evidence="9">ClC family H(+)/Cl(-) exchange transporter</fullName>
    </submittedName>
</protein>
<feature type="transmembrane region" description="Helical" evidence="8">
    <location>
        <begin position="298"/>
        <end position="322"/>
    </location>
</feature>
<keyword evidence="2" id="KW-0813">Transport</keyword>
<keyword evidence="7" id="KW-0868">Chloride</keyword>
<keyword evidence="4 8" id="KW-1133">Transmembrane helix</keyword>
<dbReference type="PRINTS" id="PR00762">
    <property type="entry name" value="CLCHANNEL"/>
</dbReference>
<evidence type="ECO:0000256" key="2">
    <source>
        <dbReference type="ARBA" id="ARBA00022448"/>
    </source>
</evidence>
<dbReference type="InterPro" id="IPR014743">
    <property type="entry name" value="Cl-channel_core"/>
</dbReference>
<evidence type="ECO:0000313" key="9">
    <source>
        <dbReference type="EMBL" id="WXG67440.1"/>
    </source>
</evidence>
<name>A0ABZ2PEE7_9NOCA</name>
<evidence type="ECO:0000256" key="4">
    <source>
        <dbReference type="ARBA" id="ARBA00022989"/>
    </source>
</evidence>
<evidence type="ECO:0000313" key="10">
    <source>
        <dbReference type="Proteomes" id="UP001432000"/>
    </source>
</evidence>
<feature type="transmembrane region" description="Helical" evidence="8">
    <location>
        <begin position="18"/>
        <end position="43"/>
    </location>
</feature>
<evidence type="ECO:0000256" key="3">
    <source>
        <dbReference type="ARBA" id="ARBA00022692"/>
    </source>
</evidence>
<evidence type="ECO:0000256" key="8">
    <source>
        <dbReference type="SAM" id="Phobius"/>
    </source>
</evidence>
<dbReference type="PANTHER" id="PTHR45711">
    <property type="entry name" value="CHLORIDE CHANNEL PROTEIN"/>
    <property type="match status" value="1"/>
</dbReference>
<accession>A0ABZ2PEE7</accession>
<feature type="transmembrane region" description="Helical" evidence="8">
    <location>
        <begin position="272"/>
        <end position="292"/>
    </location>
</feature>
<evidence type="ECO:0000256" key="5">
    <source>
        <dbReference type="ARBA" id="ARBA00023065"/>
    </source>
</evidence>
<evidence type="ECO:0000256" key="7">
    <source>
        <dbReference type="ARBA" id="ARBA00023214"/>
    </source>
</evidence>
<proteinExistence type="predicted"/>
<keyword evidence="6 8" id="KW-0472">Membrane</keyword>
<feature type="transmembrane region" description="Helical" evidence="8">
    <location>
        <begin position="64"/>
        <end position="83"/>
    </location>
</feature>
<dbReference type="Proteomes" id="UP001432000">
    <property type="component" value="Chromosome"/>
</dbReference>
<feature type="transmembrane region" description="Helical" evidence="8">
    <location>
        <begin position="334"/>
        <end position="355"/>
    </location>
</feature>
<dbReference type="PANTHER" id="PTHR45711:SF6">
    <property type="entry name" value="CHLORIDE CHANNEL PROTEIN"/>
    <property type="match status" value="1"/>
</dbReference>
<dbReference type="InterPro" id="IPR001807">
    <property type="entry name" value="ClC"/>
</dbReference>
<dbReference type="Pfam" id="PF00654">
    <property type="entry name" value="Voltage_CLC"/>
    <property type="match status" value="1"/>
</dbReference>
<dbReference type="EMBL" id="CP147846">
    <property type="protein sequence ID" value="WXG67440.1"/>
    <property type="molecule type" value="Genomic_DNA"/>
</dbReference>
<dbReference type="SUPFAM" id="SSF81340">
    <property type="entry name" value="Clc chloride channel"/>
    <property type="match status" value="1"/>
</dbReference>
<dbReference type="Gene3D" id="1.10.3080.10">
    <property type="entry name" value="Clc chloride channel"/>
    <property type="match status" value="1"/>
</dbReference>
<organism evidence="9 10">
    <name type="scientific">Rhodococcus sovatensis</name>
    <dbReference type="NCBI Taxonomy" id="1805840"/>
    <lineage>
        <taxon>Bacteria</taxon>
        <taxon>Bacillati</taxon>
        <taxon>Actinomycetota</taxon>
        <taxon>Actinomycetes</taxon>
        <taxon>Mycobacteriales</taxon>
        <taxon>Nocardiaceae</taxon>
        <taxon>Rhodococcus</taxon>
    </lineage>
</organism>